<dbReference type="AlphaFoldDB" id="A0A524RL40"/>
<dbReference type="Proteomes" id="UP000317990">
    <property type="component" value="Unassembled WGS sequence"/>
</dbReference>
<evidence type="ECO:0008006" key="4">
    <source>
        <dbReference type="Google" id="ProtNLM"/>
    </source>
</evidence>
<comment type="caution">
    <text evidence="2">The sequence shown here is derived from an EMBL/GenBank/DDBJ whole genome shotgun (WGS) entry which is preliminary data.</text>
</comment>
<proteinExistence type="predicted"/>
<accession>A0A524RL40</accession>
<dbReference type="EMBL" id="SRMO01000086">
    <property type="protein sequence ID" value="TGG90693.1"/>
    <property type="molecule type" value="Genomic_DNA"/>
</dbReference>
<dbReference type="Pfam" id="PF12385">
    <property type="entry name" value="Peptidase_C70"/>
    <property type="match status" value="1"/>
</dbReference>
<reference evidence="2 3" key="1">
    <citation type="journal article" date="2019" name="mSystems">
        <title>Life at home and on the roam: Genomic adaptions reflect the dual lifestyle of an intracellular, facultative symbiont.</title>
        <authorList>
            <person name="Burgsdorf I."/>
        </authorList>
    </citation>
    <scope>NUCLEOTIDE SEQUENCE [LARGE SCALE GENOMIC DNA]</scope>
    <source>
        <strain evidence="2">277cV</strain>
    </source>
</reference>
<evidence type="ECO:0000256" key="1">
    <source>
        <dbReference type="SAM" id="MobiDB-lite"/>
    </source>
</evidence>
<dbReference type="InterPro" id="IPR022118">
    <property type="entry name" value="Peptidase_C70_AvrRpt2"/>
</dbReference>
<name>A0A524RL40_9CHRO</name>
<feature type="region of interest" description="Disordered" evidence="1">
    <location>
        <begin position="1"/>
        <end position="23"/>
    </location>
</feature>
<sequence>MGSKTTRAAMGSRPSRPPFPPGPWHRLSQHWPARFRQQWPARFRQRRRAVIAADPAILTKATPRQQTAPATAAPEECANPLPLAWQSQNTNTNTNANSSGQRECFSCSCAMLARHWGRVPDVEAYNLIRSRHGDTTRARAQLAALRSLGLRASFTTRGCRRDLEEEIRAGRPVAVGWLHHGPLHAPRGGGHWTVVIGFNGRHVIHHDPNGEADLLHGGSTANSNGAGRHYSWAHWLPRWEVEGPGSGWMLSCSG</sequence>
<evidence type="ECO:0000313" key="2">
    <source>
        <dbReference type="EMBL" id="TGG90693.1"/>
    </source>
</evidence>
<evidence type="ECO:0000313" key="3">
    <source>
        <dbReference type="Proteomes" id="UP000317990"/>
    </source>
</evidence>
<protein>
    <recommendedName>
        <fullName evidence="4">Peptidase C39-like domain-containing protein</fullName>
    </recommendedName>
</protein>
<dbReference type="Gene3D" id="3.90.70.10">
    <property type="entry name" value="Cysteine proteinases"/>
    <property type="match status" value="1"/>
</dbReference>
<gene>
    <name evidence="2" type="ORF">ERJ67_10190</name>
</gene>
<organism evidence="2 3">
    <name type="scientific">Aphanocapsa feldmannii 277cV</name>
    <dbReference type="NCBI Taxonomy" id="2507553"/>
    <lineage>
        <taxon>Bacteria</taxon>
        <taxon>Bacillati</taxon>
        <taxon>Cyanobacteriota</taxon>
        <taxon>Cyanophyceae</taxon>
        <taxon>Oscillatoriophycideae</taxon>
        <taxon>Chroococcales</taxon>
        <taxon>Microcystaceae</taxon>
        <taxon>Aphanocapsa</taxon>
    </lineage>
</organism>